<dbReference type="EMBL" id="BAABAH010000003">
    <property type="protein sequence ID" value="GAA3810280.1"/>
    <property type="molecule type" value="Genomic_DNA"/>
</dbReference>
<comment type="caution">
    <text evidence="1">The sequence shown here is derived from an EMBL/GenBank/DDBJ whole genome shotgun (WGS) entry which is preliminary data.</text>
</comment>
<dbReference type="InterPro" id="IPR021408">
    <property type="entry name" value="DUF3046"/>
</dbReference>
<evidence type="ECO:0000313" key="1">
    <source>
        <dbReference type="EMBL" id="GAA3810280.1"/>
    </source>
</evidence>
<organism evidence="1 2">
    <name type="scientific">Nocardioides panacisoli</name>
    <dbReference type="NCBI Taxonomy" id="627624"/>
    <lineage>
        <taxon>Bacteria</taxon>
        <taxon>Bacillati</taxon>
        <taxon>Actinomycetota</taxon>
        <taxon>Actinomycetes</taxon>
        <taxon>Propionibacteriales</taxon>
        <taxon>Nocardioidaceae</taxon>
        <taxon>Nocardioides</taxon>
    </lineage>
</organism>
<accession>A0ABP7I447</accession>
<evidence type="ECO:0000313" key="2">
    <source>
        <dbReference type="Proteomes" id="UP001501821"/>
    </source>
</evidence>
<dbReference type="Pfam" id="PF11248">
    <property type="entry name" value="DUF3046"/>
    <property type="match status" value="1"/>
</dbReference>
<proteinExistence type="predicted"/>
<name>A0ABP7I447_9ACTN</name>
<keyword evidence="2" id="KW-1185">Reference proteome</keyword>
<gene>
    <name evidence="1" type="ORF">GCM10022242_11120</name>
</gene>
<dbReference type="RefSeq" id="WP_344773169.1">
    <property type="nucleotide sequence ID" value="NZ_BAABAH010000003.1"/>
</dbReference>
<sequence length="64" mass="7625">MRHTEFWERMERHLGPAYARVWADRTVIGELDHRTAQEALDAGVPPKQVWRAVWQMLELPLSER</sequence>
<reference evidence="2" key="1">
    <citation type="journal article" date="2019" name="Int. J. Syst. Evol. Microbiol.">
        <title>The Global Catalogue of Microorganisms (GCM) 10K type strain sequencing project: providing services to taxonomists for standard genome sequencing and annotation.</title>
        <authorList>
            <consortium name="The Broad Institute Genomics Platform"/>
            <consortium name="The Broad Institute Genome Sequencing Center for Infectious Disease"/>
            <person name="Wu L."/>
            <person name="Ma J."/>
        </authorList>
    </citation>
    <scope>NUCLEOTIDE SEQUENCE [LARGE SCALE GENOMIC DNA]</scope>
    <source>
        <strain evidence="2">JCM 16953</strain>
    </source>
</reference>
<protein>
    <submittedName>
        <fullName evidence="1">DUF3046 domain-containing protein</fullName>
    </submittedName>
</protein>
<dbReference type="Proteomes" id="UP001501821">
    <property type="component" value="Unassembled WGS sequence"/>
</dbReference>